<protein>
    <submittedName>
        <fullName evidence="1">Uncharacterized protein</fullName>
    </submittedName>
</protein>
<dbReference type="EMBL" id="FSHM01000001">
    <property type="protein sequence ID" value="SIA23574.1"/>
    <property type="molecule type" value="Genomic_DNA"/>
</dbReference>
<sequence>MDIANIRLNLERCTGFHKVLIFVTLTHSHSLLQLISQNITVDVFTQIKYGYCDSDLLRQAHT</sequence>
<organism evidence="1 4">
    <name type="scientific">Mycobacteroides abscessus subsp. abscessus</name>
    <dbReference type="NCBI Taxonomy" id="1185650"/>
    <lineage>
        <taxon>Bacteria</taxon>
        <taxon>Bacillati</taxon>
        <taxon>Actinomycetota</taxon>
        <taxon>Actinomycetes</taxon>
        <taxon>Mycobacteriales</taxon>
        <taxon>Mycobacteriaceae</taxon>
        <taxon>Mycobacteroides</taxon>
        <taxon>Mycobacteroides abscessus</taxon>
    </lineage>
</organism>
<dbReference type="Proteomes" id="UP000185210">
    <property type="component" value="Unassembled WGS sequence"/>
</dbReference>
<dbReference type="AlphaFoldDB" id="A0A1M9DS98"/>
<dbReference type="Proteomes" id="UP000184831">
    <property type="component" value="Unassembled WGS sequence"/>
</dbReference>
<gene>
    <name evidence="1" type="ORF">SAMEA2070301_00656</name>
    <name evidence="2" type="ORF">SAMEA2152244_00594</name>
</gene>
<comment type="caution">
    <text evidence="1">The sequence shown here is derived from an EMBL/GenBank/DDBJ whole genome shotgun (WGS) entry which is preliminary data.</text>
</comment>
<name>A0A1M9DS98_9MYCO</name>
<reference evidence="3 4" key="1">
    <citation type="submission" date="2016-11" db="EMBL/GenBank/DDBJ databases">
        <authorList>
            <consortium name="Pathogen Informatics"/>
        </authorList>
    </citation>
    <scope>NUCLEOTIDE SEQUENCE [LARGE SCALE GENOMIC DNA]</scope>
    <source>
        <strain evidence="1 4">104</strain>
        <strain evidence="2 3">696</strain>
    </source>
</reference>
<evidence type="ECO:0000313" key="2">
    <source>
        <dbReference type="EMBL" id="SIL96046.1"/>
    </source>
</evidence>
<accession>A0A1M9DS98</accession>
<evidence type="ECO:0000313" key="4">
    <source>
        <dbReference type="Proteomes" id="UP000185210"/>
    </source>
</evidence>
<proteinExistence type="predicted"/>
<dbReference type="EMBL" id="FSQE01000001">
    <property type="protein sequence ID" value="SIL96046.1"/>
    <property type="molecule type" value="Genomic_DNA"/>
</dbReference>
<evidence type="ECO:0000313" key="3">
    <source>
        <dbReference type="Proteomes" id="UP000184831"/>
    </source>
</evidence>
<evidence type="ECO:0000313" key="1">
    <source>
        <dbReference type="EMBL" id="SIA23574.1"/>
    </source>
</evidence>